<keyword evidence="4" id="KW-1185">Reference proteome</keyword>
<evidence type="ECO:0000256" key="1">
    <source>
        <dbReference type="SAM" id="MobiDB-lite"/>
    </source>
</evidence>
<sequence>MTTTLVPATLTKLADKAAGGKNGSRTYEAVGKPFEVQFNPTTLKISRTNNIDKGGSTTKTQKRQVPSVQPATLTFDLEFDTAEGGPDGRPKDVRDLTRIVRQFTEPNEDDPKKPPPAMRFQWGSFMFQGIVTQLTEDLDYFAPTGMPLRAKVSVTVTEVNPKWDAGDVGAASRNARAAVRLEGKPKPAATGGATRPTPPPGSGPGSSPTSNPISTALAQAGESVQQLLTRLDQDPATWRSAMAGLDSPLSLAAGTPVQLGASASASAGIGTGAGVGVGAAAVVSAGGGFTSSAGVDSAGAVRAALGFEGTAALGGGASAEANAGFVLAEAGGIARAGARVDAAAALSAEASARAAFAVPAGRADAQAGVGLSAQARAGATAQVDARSLTYGRGIPLRARVSGDAAATLGK</sequence>
<proteinExistence type="predicted"/>
<dbReference type="EMBL" id="JBIQWL010000004">
    <property type="protein sequence ID" value="MFH8251260.1"/>
    <property type="molecule type" value="Genomic_DNA"/>
</dbReference>
<feature type="compositionally biased region" description="Low complexity" evidence="1">
    <location>
        <begin position="186"/>
        <end position="195"/>
    </location>
</feature>
<dbReference type="Proteomes" id="UP001610861">
    <property type="component" value="Unassembled WGS sequence"/>
</dbReference>
<evidence type="ECO:0000313" key="4">
    <source>
        <dbReference type="Proteomes" id="UP001610861"/>
    </source>
</evidence>
<gene>
    <name evidence="3" type="ORF">ACH3VR_12890</name>
</gene>
<dbReference type="InterPro" id="IPR045361">
    <property type="entry name" value="CIS_tube_prot_N"/>
</dbReference>
<reference evidence="3 4" key="1">
    <citation type="submission" date="2024-09" db="EMBL/GenBank/DDBJ databases">
        <authorList>
            <person name="Pan X."/>
        </authorList>
    </citation>
    <scope>NUCLEOTIDE SEQUENCE [LARGE SCALE GENOMIC DNA]</scope>
    <source>
        <strain evidence="3 4">B2969</strain>
    </source>
</reference>
<dbReference type="Pfam" id="PF19266">
    <property type="entry name" value="CIS_tube"/>
    <property type="match status" value="1"/>
</dbReference>
<accession>A0ABW7Q8Q6</accession>
<feature type="compositionally biased region" description="Low complexity" evidence="1">
    <location>
        <begin position="205"/>
        <end position="214"/>
    </location>
</feature>
<organism evidence="3 4">
    <name type="scientific">Microbacterium alkaliflavum</name>
    <dbReference type="NCBI Taxonomy" id="3248839"/>
    <lineage>
        <taxon>Bacteria</taxon>
        <taxon>Bacillati</taxon>
        <taxon>Actinomycetota</taxon>
        <taxon>Actinomycetes</taxon>
        <taxon>Micrococcales</taxon>
        <taxon>Microbacteriaceae</taxon>
        <taxon>Microbacterium</taxon>
    </lineage>
</organism>
<name>A0ABW7Q8Q6_9MICO</name>
<evidence type="ECO:0000259" key="2">
    <source>
        <dbReference type="Pfam" id="PF19266"/>
    </source>
</evidence>
<feature type="region of interest" description="Disordered" evidence="1">
    <location>
        <begin position="181"/>
        <end position="214"/>
    </location>
</feature>
<feature type="domain" description="Contractile injection system tube protein N-terminal" evidence="2">
    <location>
        <begin position="25"/>
        <end position="159"/>
    </location>
</feature>
<protein>
    <recommendedName>
        <fullName evidence="2">Contractile injection system tube protein N-terminal domain-containing protein</fullName>
    </recommendedName>
</protein>
<dbReference type="RefSeq" id="WP_397556712.1">
    <property type="nucleotide sequence ID" value="NZ_JBIQWL010000004.1"/>
</dbReference>
<evidence type="ECO:0000313" key="3">
    <source>
        <dbReference type="EMBL" id="MFH8251260.1"/>
    </source>
</evidence>
<comment type="caution">
    <text evidence="3">The sequence shown here is derived from an EMBL/GenBank/DDBJ whole genome shotgun (WGS) entry which is preliminary data.</text>
</comment>